<reference evidence="3" key="1">
    <citation type="journal article" date="2021" name="Proc. Natl. Acad. Sci. U.S.A.">
        <title>Three genomes in the algal genus Volvox reveal the fate of a haploid sex-determining region after a transition to homothallism.</title>
        <authorList>
            <person name="Yamamoto K."/>
            <person name="Hamaji T."/>
            <person name="Kawai-Toyooka H."/>
            <person name="Matsuzaki R."/>
            <person name="Takahashi F."/>
            <person name="Nishimura Y."/>
            <person name="Kawachi M."/>
            <person name="Noguchi H."/>
            <person name="Minakuchi Y."/>
            <person name="Umen J.G."/>
            <person name="Toyoda A."/>
            <person name="Nozaki H."/>
        </authorList>
    </citation>
    <scope>NUCLEOTIDE SEQUENCE</scope>
    <source>
        <strain evidence="3">NIES-3786</strain>
    </source>
</reference>
<evidence type="ECO:0000256" key="2">
    <source>
        <dbReference type="SAM" id="Phobius"/>
    </source>
</evidence>
<dbReference type="EMBL" id="BNCP01000052">
    <property type="protein sequence ID" value="GIL89795.1"/>
    <property type="molecule type" value="Genomic_DNA"/>
</dbReference>
<organism evidence="3 4">
    <name type="scientific">Volvox reticuliferus</name>
    <dbReference type="NCBI Taxonomy" id="1737510"/>
    <lineage>
        <taxon>Eukaryota</taxon>
        <taxon>Viridiplantae</taxon>
        <taxon>Chlorophyta</taxon>
        <taxon>core chlorophytes</taxon>
        <taxon>Chlorophyceae</taxon>
        <taxon>CS clade</taxon>
        <taxon>Chlamydomonadales</taxon>
        <taxon>Volvocaceae</taxon>
        <taxon>Volvox</taxon>
    </lineage>
</organism>
<keyword evidence="2" id="KW-1133">Transmembrane helix</keyword>
<feature type="compositionally biased region" description="Low complexity" evidence="1">
    <location>
        <begin position="65"/>
        <end position="81"/>
    </location>
</feature>
<keyword evidence="4" id="KW-1185">Reference proteome</keyword>
<dbReference type="Proteomes" id="UP000747110">
    <property type="component" value="Unassembled WGS sequence"/>
</dbReference>
<keyword evidence="2" id="KW-0812">Transmembrane</keyword>
<proteinExistence type="predicted"/>
<sequence length="240" mass="26117">PPPPRLATHFMRITRLLNKGRRSTAGAADVADQGLSAHCRSAAKSESLDDDDDDEEEEEEERVPTARATRTPSATPRCTAAMADDRSKLRRTRTPTSSTPTSSTPTNSTPTSATEKPGKATAAAATSKAKVKSQPNINDVIRELERTRALFRRMVLLMFGLCGGSLLMVGAIWVAYMLGRLQTELATAMVTLSGLRGEIQKAEARWQASNAALMRDWQEQRLLLELPSRRAAPQPGCVIC</sequence>
<feature type="non-terminal residue" evidence="3">
    <location>
        <position position="240"/>
    </location>
</feature>
<name>A0A8J4FYV2_9CHLO</name>
<gene>
    <name evidence="3" type="ORF">Vretifemale_17557</name>
</gene>
<keyword evidence="2" id="KW-0472">Membrane</keyword>
<feature type="compositionally biased region" description="Acidic residues" evidence="1">
    <location>
        <begin position="48"/>
        <end position="61"/>
    </location>
</feature>
<feature type="region of interest" description="Disordered" evidence="1">
    <location>
        <begin position="18"/>
        <end position="130"/>
    </location>
</feature>
<feature type="transmembrane region" description="Helical" evidence="2">
    <location>
        <begin position="155"/>
        <end position="176"/>
    </location>
</feature>
<comment type="caution">
    <text evidence="3">The sequence shown here is derived from an EMBL/GenBank/DDBJ whole genome shotgun (WGS) entry which is preliminary data.</text>
</comment>
<evidence type="ECO:0000256" key="1">
    <source>
        <dbReference type="SAM" id="MobiDB-lite"/>
    </source>
</evidence>
<accession>A0A8J4FYV2</accession>
<dbReference type="AlphaFoldDB" id="A0A8J4FYV2"/>
<protein>
    <submittedName>
        <fullName evidence="3">Uncharacterized protein</fullName>
    </submittedName>
</protein>
<evidence type="ECO:0000313" key="4">
    <source>
        <dbReference type="Proteomes" id="UP000747110"/>
    </source>
</evidence>
<feature type="compositionally biased region" description="Low complexity" evidence="1">
    <location>
        <begin position="94"/>
        <end position="128"/>
    </location>
</feature>
<evidence type="ECO:0000313" key="3">
    <source>
        <dbReference type="EMBL" id="GIL89795.1"/>
    </source>
</evidence>